<name>A0A1H5R1C2_9PSEU</name>
<dbReference type="RefSeq" id="WP_086678788.1">
    <property type="nucleotide sequence ID" value="NZ_FNUJ01000006.1"/>
</dbReference>
<evidence type="ECO:0000313" key="5">
    <source>
        <dbReference type="EMBL" id="SEF32192.1"/>
    </source>
</evidence>
<keyword evidence="6" id="KW-1185">Reference proteome</keyword>
<evidence type="ECO:0000256" key="1">
    <source>
        <dbReference type="ARBA" id="ARBA00004418"/>
    </source>
</evidence>
<dbReference type="Proteomes" id="UP000198878">
    <property type="component" value="Unassembled WGS sequence"/>
</dbReference>
<evidence type="ECO:0000313" key="6">
    <source>
        <dbReference type="Proteomes" id="UP000198878"/>
    </source>
</evidence>
<reference evidence="6" key="1">
    <citation type="submission" date="2016-10" db="EMBL/GenBank/DDBJ databases">
        <authorList>
            <person name="Varghese N."/>
            <person name="Submissions S."/>
        </authorList>
    </citation>
    <scope>NUCLEOTIDE SEQUENCE [LARGE SCALE GENOMIC DNA]</scope>
    <source>
        <strain evidence="6">DSM 44654</strain>
    </source>
</reference>
<dbReference type="InterPro" id="IPR015168">
    <property type="entry name" value="SsuA/THI5"/>
</dbReference>
<gene>
    <name evidence="5" type="ORF">SAMN05421837_106117</name>
</gene>
<dbReference type="GO" id="GO:0042597">
    <property type="term" value="C:periplasmic space"/>
    <property type="evidence" value="ECO:0007669"/>
    <property type="project" value="UniProtKB-SubCell"/>
</dbReference>
<comment type="subcellular location">
    <subcellularLocation>
        <location evidence="1">Periplasm</location>
    </subcellularLocation>
</comment>
<comment type="similarity">
    <text evidence="2">Belongs to the bacterial solute-binding protein SsuA/TauA family.</text>
</comment>
<dbReference type="PANTHER" id="PTHR30024">
    <property type="entry name" value="ALIPHATIC SULFONATES-BINDING PROTEIN-RELATED"/>
    <property type="match status" value="1"/>
</dbReference>
<dbReference type="AlphaFoldDB" id="A0A1H5R1C2"/>
<dbReference type="EMBL" id="FNUJ01000006">
    <property type="protein sequence ID" value="SEF32192.1"/>
    <property type="molecule type" value="Genomic_DNA"/>
</dbReference>
<dbReference type="SUPFAM" id="SSF53850">
    <property type="entry name" value="Periplasmic binding protein-like II"/>
    <property type="match status" value="1"/>
</dbReference>
<accession>A0A1H5R1C2</accession>
<keyword evidence="3" id="KW-0732">Signal</keyword>
<proteinExistence type="inferred from homology"/>
<dbReference type="Pfam" id="PF09084">
    <property type="entry name" value="NMT1"/>
    <property type="match status" value="1"/>
</dbReference>
<dbReference type="OrthoDB" id="9151569at2"/>
<organism evidence="5 6">
    <name type="scientific">Amycolatopsis pretoriensis</name>
    <dbReference type="NCBI Taxonomy" id="218821"/>
    <lineage>
        <taxon>Bacteria</taxon>
        <taxon>Bacillati</taxon>
        <taxon>Actinomycetota</taxon>
        <taxon>Actinomycetes</taxon>
        <taxon>Pseudonocardiales</taxon>
        <taxon>Pseudonocardiaceae</taxon>
        <taxon>Amycolatopsis</taxon>
    </lineage>
</organism>
<sequence length="305" mass="32271">MRLAVPDLVSPSYFPAIAAIDLGLAREEGLDVELELLYPVTDAAEALRTGKIDFLAGAAHAPMHVFPDWHGAKLVTALSQNMYWFLVVRPDLEVDRGDVQALRGIRIGAAPGPDLGLRRLLAAAGVEAGQIEIGPVPATEGAGTSFGLAAAQALAEGLIDGFWANGMGAEIAVLDGTGKVVLDARRGNGPPGTEAYTFPALAVTDETIARNPDAVAAMTRAVVRAQQALKADPDRATDVGERLFPAREATLIAELVRRDAPFYDPRITAETAAALVAFGRDSGLLEEPVGYESVVSERFRDLWHA</sequence>
<feature type="domain" description="SsuA/THI5-like" evidence="4">
    <location>
        <begin position="11"/>
        <end position="236"/>
    </location>
</feature>
<evidence type="ECO:0000256" key="3">
    <source>
        <dbReference type="ARBA" id="ARBA00022729"/>
    </source>
</evidence>
<dbReference type="STRING" id="218821.SAMN05421837_106117"/>
<evidence type="ECO:0000259" key="4">
    <source>
        <dbReference type="Pfam" id="PF09084"/>
    </source>
</evidence>
<protein>
    <submittedName>
        <fullName evidence="5">ABC-type nitrate/sulfonate/bicarbonate transport system, substrate-binding protein</fullName>
    </submittedName>
</protein>
<dbReference type="PANTHER" id="PTHR30024:SF47">
    <property type="entry name" value="TAURINE-BINDING PERIPLASMIC PROTEIN"/>
    <property type="match status" value="1"/>
</dbReference>
<evidence type="ECO:0000256" key="2">
    <source>
        <dbReference type="ARBA" id="ARBA00010742"/>
    </source>
</evidence>
<dbReference type="Gene3D" id="3.40.190.10">
    <property type="entry name" value="Periplasmic binding protein-like II"/>
    <property type="match status" value="2"/>
</dbReference>